<dbReference type="RefSeq" id="WP_164535390.1">
    <property type="nucleotide sequence ID" value="NZ_JAALFG010000004.1"/>
</dbReference>
<evidence type="ECO:0000313" key="2">
    <source>
        <dbReference type="Proteomes" id="UP000474802"/>
    </source>
</evidence>
<reference evidence="1 2" key="1">
    <citation type="submission" date="2020-02" db="EMBL/GenBank/DDBJ databases">
        <authorList>
            <person name="Khan S.A."/>
            <person name="Jeon C.O."/>
            <person name="Chun B.H."/>
        </authorList>
    </citation>
    <scope>NUCLEOTIDE SEQUENCE [LARGE SCALE GENOMIC DNA]</scope>
    <source>
        <strain evidence="1 2">H239</strain>
    </source>
</reference>
<dbReference type="Proteomes" id="UP000474802">
    <property type="component" value="Unassembled WGS sequence"/>
</dbReference>
<name>A0A6M1SUU6_9HYPH</name>
<reference evidence="1 2" key="2">
    <citation type="submission" date="2020-03" db="EMBL/GenBank/DDBJ databases">
        <title>Devosia chinhatensis sp. nov., isolated from a hexachlorocyclohexane (HCH) dump site in India.</title>
        <authorList>
            <person name="Kumar M."/>
            <person name="Lal R."/>
        </authorList>
    </citation>
    <scope>NUCLEOTIDE SEQUENCE [LARGE SCALE GENOMIC DNA]</scope>
    <source>
        <strain evidence="1 2">H239</strain>
    </source>
</reference>
<keyword evidence="2" id="KW-1185">Reference proteome</keyword>
<evidence type="ECO:0000313" key="1">
    <source>
        <dbReference type="EMBL" id="NGP19152.1"/>
    </source>
</evidence>
<comment type="caution">
    <text evidence="1">The sequence shown here is derived from an EMBL/GenBank/DDBJ whole genome shotgun (WGS) entry which is preliminary data.</text>
</comment>
<accession>A0A6M1SUU6</accession>
<dbReference type="AlphaFoldDB" id="A0A6M1SUU6"/>
<organism evidence="1 2">
    <name type="scientific">Devosia aurantiaca</name>
    <dbReference type="NCBI Taxonomy" id="2714858"/>
    <lineage>
        <taxon>Bacteria</taxon>
        <taxon>Pseudomonadati</taxon>
        <taxon>Pseudomonadota</taxon>
        <taxon>Alphaproteobacteria</taxon>
        <taxon>Hyphomicrobiales</taxon>
        <taxon>Devosiaceae</taxon>
        <taxon>Devosia</taxon>
    </lineage>
</organism>
<gene>
    <name evidence="1" type="ORF">G5575_17260</name>
</gene>
<proteinExistence type="predicted"/>
<protein>
    <submittedName>
        <fullName evidence="1">Uncharacterized protein</fullName>
    </submittedName>
</protein>
<dbReference type="EMBL" id="JAALFG010000004">
    <property type="protein sequence ID" value="NGP19152.1"/>
    <property type="molecule type" value="Genomic_DNA"/>
</dbReference>
<sequence>MEAFAQAVALGQSPEGPCSVLAQALPLGTRIGVQEVGAFHLAIYVVACAFNRQQKLAG</sequence>